<sequence>MRSEIRVSFQNFYPSVFVQNLSTANHCLFRIFVKESKQVYSQNYLKEIETAQLKSRFSRSFLLTNMCMIPVSLITIPSDELNYKKLIYQLYYLKFATTILCP</sequence>
<dbReference type="AlphaFoldDB" id="A0AA86TX40"/>
<evidence type="ECO:0000313" key="1">
    <source>
        <dbReference type="EMBL" id="CAI9932650.1"/>
    </source>
</evidence>
<accession>A0AA86TX40</accession>
<organism evidence="1">
    <name type="scientific">Hexamita inflata</name>
    <dbReference type="NCBI Taxonomy" id="28002"/>
    <lineage>
        <taxon>Eukaryota</taxon>
        <taxon>Metamonada</taxon>
        <taxon>Diplomonadida</taxon>
        <taxon>Hexamitidae</taxon>
        <taxon>Hexamitinae</taxon>
        <taxon>Hexamita</taxon>
    </lineage>
</organism>
<evidence type="ECO:0000313" key="2">
    <source>
        <dbReference type="EMBL" id="CAL6081110.1"/>
    </source>
</evidence>
<protein>
    <submittedName>
        <fullName evidence="2">Hypothetical_protein</fullName>
    </submittedName>
</protein>
<dbReference type="EMBL" id="CATOUU010000519">
    <property type="protein sequence ID" value="CAI9932650.1"/>
    <property type="molecule type" value="Genomic_DNA"/>
</dbReference>
<reference evidence="1" key="1">
    <citation type="submission" date="2023-06" db="EMBL/GenBank/DDBJ databases">
        <authorList>
            <person name="Kurt Z."/>
        </authorList>
    </citation>
    <scope>NUCLEOTIDE SEQUENCE</scope>
</reference>
<dbReference type="EMBL" id="CAXDID020000350">
    <property type="protein sequence ID" value="CAL6081110.1"/>
    <property type="molecule type" value="Genomic_DNA"/>
</dbReference>
<keyword evidence="3" id="KW-1185">Reference proteome</keyword>
<name>A0AA86TX40_9EUKA</name>
<dbReference type="Proteomes" id="UP001642409">
    <property type="component" value="Unassembled WGS sequence"/>
</dbReference>
<gene>
    <name evidence="1" type="ORF">HINF_LOCUS20295</name>
    <name evidence="2" type="ORF">HINF_LOCUS60187</name>
</gene>
<proteinExistence type="predicted"/>
<evidence type="ECO:0000313" key="3">
    <source>
        <dbReference type="Proteomes" id="UP001642409"/>
    </source>
</evidence>
<reference evidence="2 3" key="2">
    <citation type="submission" date="2024-07" db="EMBL/GenBank/DDBJ databases">
        <authorList>
            <person name="Akdeniz Z."/>
        </authorList>
    </citation>
    <scope>NUCLEOTIDE SEQUENCE [LARGE SCALE GENOMIC DNA]</scope>
</reference>
<comment type="caution">
    <text evidence="1">The sequence shown here is derived from an EMBL/GenBank/DDBJ whole genome shotgun (WGS) entry which is preliminary data.</text>
</comment>